<sequence length="536" mass="60564">MNDFRESSALNRMQERYWTTKQAVFKKLGKKDDDCITASDAELDAKLELFQTIEESFLTLMRVLENYQDKLCALAQEENAMGRFLKENGKYDKTRAGKVMTGAGKALSFSAQQKLSLRIPLVRLYHEVETFQYRAIVDTLQTVEKMEKARTAYRGALMWMKDVSQQLDPDTCKQMEKFRKVQSNVRKTKSRFDKLKLDTLQKVDLLSFSRCNLFSQALASYQNSLMAISEKMAHTMNSVAETTKGYQHYEFSLLKELTETSKKLAEETSDKNENFGEEHSLVPTADKDVLLFFESEYHDHDDEKIKTTNANKIKDSSLADPSNSTSHKRKRQTKKPNKKNDESVESTLISIDNDETVKKSVFDAPNSNDSHTQPTKHPDVDNSEKSSDLLTGKLDDDAYKSDLELLNEILGSNCDSSSSSLSDSLFHNDHSMGLPVNEESGRNNFFASLQNNSQTSCYLPSQLLDMSKGCNAVQIDNLESTSSSVTNSTKGIESNSTEKNKKGKQDMSSWYNLFADLDPLANPDLIGKKPADDINC</sequence>
<organism evidence="3 4">
    <name type="scientific">Araneus ventricosus</name>
    <name type="common">Orbweaver spider</name>
    <name type="synonym">Epeira ventricosa</name>
    <dbReference type="NCBI Taxonomy" id="182803"/>
    <lineage>
        <taxon>Eukaryota</taxon>
        <taxon>Metazoa</taxon>
        <taxon>Ecdysozoa</taxon>
        <taxon>Arthropoda</taxon>
        <taxon>Chelicerata</taxon>
        <taxon>Arachnida</taxon>
        <taxon>Araneae</taxon>
        <taxon>Araneomorphae</taxon>
        <taxon>Entelegynae</taxon>
        <taxon>Araneoidea</taxon>
        <taxon>Araneidae</taxon>
        <taxon>Araneus</taxon>
    </lineage>
</organism>
<dbReference type="PANTHER" id="PTHR10164">
    <property type="entry name" value="ISLET CELL AUTOANTIGEN 1"/>
    <property type="match status" value="1"/>
</dbReference>
<keyword evidence="4" id="KW-1185">Reference proteome</keyword>
<dbReference type="InterPro" id="IPR010504">
    <property type="entry name" value="AH_dom"/>
</dbReference>
<evidence type="ECO:0000313" key="3">
    <source>
        <dbReference type="EMBL" id="GBL75029.1"/>
    </source>
</evidence>
<dbReference type="PANTHER" id="PTHR10164:SF4">
    <property type="entry name" value="GH23156P"/>
    <property type="match status" value="1"/>
</dbReference>
<dbReference type="GO" id="GO:0005794">
    <property type="term" value="C:Golgi apparatus"/>
    <property type="evidence" value="ECO:0007669"/>
    <property type="project" value="TreeGrafter"/>
</dbReference>
<dbReference type="PROSITE" id="PS50870">
    <property type="entry name" value="AH"/>
    <property type="match status" value="1"/>
</dbReference>
<dbReference type="GO" id="GO:0051049">
    <property type="term" value="P:regulation of transport"/>
    <property type="evidence" value="ECO:0007669"/>
    <property type="project" value="TreeGrafter"/>
</dbReference>
<dbReference type="Pfam" id="PF06456">
    <property type="entry name" value="Arfaptin"/>
    <property type="match status" value="1"/>
</dbReference>
<dbReference type="SMART" id="SM01237">
    <property type="entry name" value="ICA69"/>
    <property type="match status" value="1"/>
</dbReference>
<feature type="region of interest" description="Disordered" evidence="1">
    <location>
        <begin position="481"/>
        <end position="503"/>
    </location>
</feature>
<dbReference type="FunFam" id="1.20.1270.60:FF:000068">
    <property type="entry name" value="Islet cell autoantigen"/>
    <property type="match status" value="1"/>
</dbReference>
<comment type="caution">
    <text evidence="3">The sequence shown here is derived from an EMBL/GenBank/DDBJ whole genome shotgun (WGS) entry which is preliminary data.</text>
</comment>
<feature type="compositionally biased region" description="Polar residues" evidence="1">
    <location>
        <begin position="365"/>
        <end position="375"/>
    </location>
</feature>
<feature type="compositionally biased region" description="Polar residues" evidence="1">
    <location>
        <begin position="481"/>
        <end position="495"/>
    </location>
</feature>
<feature type="compositionally biased region" description="Basic and acidic residues" evidence="1">
    <location>
        <begin position="303"/>
        <end position="317"/>
    </location>
</feature>
<protein>
    <submittedName>
        <fullName evidence="3">Islet cell autoantigen 1</fullName>
    </submittedName>
</protein>
<evidence type="ECO:0000313" key="4">
    <source>
        <dbReference type="Proteomes" id="UP000499080"/>
    </source>
</evidence>
<reference evidence="3 4" key="1">
    <citation type="journal article" date="2019" name="Sci. Rep.">
        <title>Orb-weaving spider Araneus ventricosus genome elucidates the spidroin gene catalogue.</title>
        <authorList>
            <person name="Kono N."/>
            <person name="Nakamura H."/>
            <person name="Ohtoshi R."/>
            <person name="Moran D.A.P."/>
            <person name="Shinohara A."/>
            <person name="Yoshida Y."/>
            <person name="Fujiwara M."/>
            <person name="Mori M."/>
            <person name="Tomita M."/>
            <person name="Arakawa K."/>
        </authorList>
    </citation>
    <scope>NUCLEOTIDE SEQUENCE [LARGE SCALE GENOMIC DNA]</scope>
</reference>
<dbReference type="SMART" id="SM01015">
    <property type="entry name" value="Arfaptin"/>
    <property type="match status" value="1"/>
</dbReference>
<gene>
    <name evidence="3" type="primary">Ica1_1</name>
    <name evidence="3" type="ORF">AVEN_243821_1</name>
</gene>
<dbReference type="Pfam" id="PF04629">
    <property type="entry name" value="ICA69"/>
    <property type="match status" value="1"/>
</dbReference>
<accession>A0A4Y2A6H8</accession>
<dbReference type="AlphaFoldDB" id="A0A4Y2A6H8"/>
<dbReference type="InterPro" id="IPR006723">
    <property type="entry name" value="Islet_autoAg_Ica1_C"/>
</dbReference>
<dbReference type="SUPFAM" id="SSF103657">
    <property type="entry name" value="BAR/IMD domain-like"/>
    <property type="match status" value="1"/>
</dbReference>
<evidence type="ECO:0000259" key="2">
    <source>
        <dbReference type="PROSITE" id="PS50870"/>
    </source>
</evidence>
<dbReference type="GO" id="GO:0019904">
    <property type="term" value="F:protein domain specific binding"/>
    <property type="evidence" value="ECO:0007669"/>
    <property type="project" value="InterPro"/>
</dbReference>
<dbReference type="InterPro" id="IPR024114">
    <property type="entry name" value="Islet_autoAg_Ica1/Ica1-like"/>
</dbReference>
<feature type="region of interest" description="Disordered" evidence="1">
    <location>
        <begin position="303"/>
        <end position="392"/>
    </location>
</feature>
<name>A0A4Y2A6H8_ARAVE</name>
<dbReference type="Proteomes" id="UP000499080">
    <property type="component" value="Unassembled WGS sequence"/>
</dbReference>
<feature type="compositionally biased region" description="Basic residues" evidence="1">
    <location>
        <begin position="326"/>
        <end position="337"/>
    </location>
</feature>
<feature type="compositionally biased region" description="Basic and acidic residues" evidence="1">
    <location>
        <begin position="376"/>
        <end position="392"/>
    </location>
</feature>
<dbReference type="EMBL" id="BGPR01000006">
    <property type="protein sequence ID" value="GBL75029.1"/>
    <property type="molecule type" value="Genomic_DNA"/>
</dbReference>
<dbReference type="Gene3D" id="1.20.1270.60">
    <property type="entry name" value="Arfaptin homology (AH) domain/BAR domain"/>
    <property type="match status" value="1"/>
</dbReference>
<proteinExistence type="predicted"/>
<evidence type="ECO:0000256" key="1">
    <source>
        <dbReference type="SAM" id="MobiDB-lite"/>
    </source>
</evidence>
<feature type="domain" description="AH" evidence="2">
    <location>
        <begin position="38"/>
        <end position="241"/>
    </location>
</feature>
<dbReference type="OrthoDB" id="2126778at2759"/>
<dbReference type="InterPro" id="IPR027267">
    <property type="entry name" value="AH/BAR_dom_sf"/>
</dbReference>